<evidence type="ECO:0000313" key="3">
    <source>
        <dbReference type="Proteomes" id="UP000298246"/>
    </source>
</evidence>
<dbReference type="OrthoDB" id="2576133at2"/>
<evidence type="ECO:0000256" key="1">
    <source>
        <dbReference type="SAM" id="SignalP"/>
    </source>
</evidence>
<reference evidence="2 3" key="1">
    <citation type="submission" date="2017-03" db="EMBL/GenBank/DDBJ databases">
        <title>Isolation of Levoglucosan Utilizing Bacteria.</title>
        <authorList>
            <person name="Arya A.S."/>
        </authorList>
    </citation>
    <scope>NUCLEOTIDE SEQUENCE [LARGE SCALE GENOMIC DNA]</scope>
    <source>
        <strain evidence="2 3">MEC069</strain>
    </source>
</reference>
<organism evidence="2 3">
    <name type="scientific">Paenibacillus athensensis</name>
    <dbReference type="NCBI Taxonomy" id="1967502"/>
    <lineage>
        <taxon>Bacteria</taxon>
        <taxon>Bacillati</taxon>
        <taxon>Bacillota</taxon>
        <taxon>Bacilli</taxon>
        <taxon>Bacillales</taxon>
        <taxon>Paenibacillaceae</taxon>
        <taxon>Paenibacillus</taxon>
    </lineage>
</organism>
<gene>
    <name evidence="2" type="ORF">B5M42_23140</name>
</gene>
<dbReference type="AlphaFoldDB" id="A0A4Y8PRG9"/>
<evidence type="ECO:0008006" key="4">
    <source>
        <dbReference type="Google" id="ProtNLM"/>
    </source>
</evidence>
<proteinExistence type="predicted"/>
<sequence>MKKTLIYALLLFICASSLTACGDSADYSDTYNPATDYPYSFHEQGTGIHTAISDNGYYFLNGSYIYYMDKAAMKPVLLDNRPDTDCLHETGADKSAACNAYVNKEDYPGFLAYSDNHLYTIESRNVPGKNNENAKRFELIELAKDGSSRKSKLTFDFPPDAIAIHRGVVYYSTKDFNKKSELEYKIMQYDLQSAFAKPEEIYHGNLPAGYIADIIPYGSHVYFLEPAKNMYRTMQYDIQNRTISRMFSEDDHKNSTIQGIFNDKLIFSYFYGDPDDQQAWLGYSADLDGNQIAELPIRRDFLSNFYASGNYLFSRPVWFYLTTEKYQHIRHEMSVYDTNYQLVDKFDLSFLPLDHSFIVGDADYMFVRYKQGQTNMIKYANKKDIGTGHVTFQTLLETPDN</sequence>
<feature type="chain" id="PRO_5039648978" description="DUF4221 domain-containing protein" evidence="1">
    <location>
        <begin position="21"/>
        <end position="401"/>
    </location>
</feature>
<keyword evidence="1" id="KW-0732">Signal</keyword>
<evidence type="ECO:0000313" key="2">
    <source>
        <dbReference type="EMBL" id="TFE83346.1"/>
    </source>
</evidence>
<accession>A0A4Y8PRG9</accession>
<protein>
    <recommendedName>
        <fullName evidence="4">DUF4221 domain-containing protein</fullName>
    </recommendedName>
</protein>
<dbReference type="PROSITE" id="PS51257">
    <property type="entry name" value="PROKAR_LIPOPROTEIN"/>
    <property type="match status" value="1"/>
</dbReference>
<dbReference type="EMBL" id="MYFO01000051">
    <property type="protein sequence ID" value="TFE83346.1"/>
    <property type="molecule type" value="Genomic_DNA"/>
</dbReference>
<keyword evidence="3" id="KW-1185">Reference proteome</keyword>
<dbReference type="Proteomes" id="UP000298246">
    <property type="component" value="Unassembled WGS sequence"/>
</dbReference>
<comment type="caution">
    <text evidence="2">The sequence shown here is derived from an EMBL/GenBank/DDBJ whole genome shotgun (WGS) entry which is preliminary data.</text>
</comment>
<name>A0A4Y8PRG9_9BACL</name>
<dbReference type="RefSeq" id="WP_134757241.1">
    <property type="nucleotide sequence ID" value="NZ_MYFO02000003.1"/>
</dbReference>
<feature type="signal peptide" evidence="1">
    <location>
        <begin position="1"/>
        <end position="20"/>
    </location>
</feature>